<keyword evidence="2" id="KW-0806">Transcription termination</keyword>
<evidence type="ECO:0000256" key="3">
    <source>
        <dbReference type="ARBA" id="ARBA00022946"/>
    </source>
</evidence>
<evidence type="ECO:0000313" key="4">
    <source>
        <dbReference type="EMBL" id="JAE23087.1"/>
    </source>
</evidence>
<proteinExistence type="inferred from homology"/>
<sequence>MMHLRKSALSLSLHSPSGVPASHVSLLVSHHRFFSAATPIAPNPFAIDDYLVANCGLSRAEALKASKKLSHLKSPSNPDAVVAFLAGLGLVRSDVATVVARYPRLLCGDVGKTLAPRVVELGDLGLSRAEIFRR</sequence>
<dbReference type="InterPro" id="IPR003690">
    <property type="entry name" value="MTERF"/>
</dbReference>
<accession>A0A0A9GF29</accession>
<dbReference type="GO" id="GO:0006353">
    <property type="term" value="P:DNA-templated transcription termination"/>
    <property type="evidence" value="ECO:0007669"/>
    <property type="project" value="UniProtKB-KW"/>
</dbReference>
<keyword evidence="2" id="KW-0804">Transcription</keyword>
<comment type="similarity">
    <text evidence="1">Belongs to the mTERF family.</text>
</comment>
<dbReference type="EMBL" id="GBRH01174809">
    <property type="protein sequence ID" value="JAE23087.1"/>
    <property type="molecule type" value="Transcribed_RNA"/>
</dbReference>
<name>A0A0A9GF29_ARUDO</name>
<dbReference type="AlphaFoldDB" id="A0A0A9GF29"/>
<dbReference type="Gene3D" id="1.25.70.10">
    <property type="entry name" value="Transcription termination factor 3, mitochondrial"/>
    <property type="match status" value="1"/>
</dbReference>
<protein>
    <submittedName>
        <fullName evidence="4">Uncharacterized protein</fullName>
    </submittedName>
</protein>
<dbReference type="PANTHER" id="PTHR13068:SF236">
    <property type="entry name" value="OS02G0749800 PROTEIN"/>
    <property type="match status" value="1"/>
</dbReference>
<reference evidence="4" key="1">
    <citation type="submission" date="2014-09" db="EMBL/GenBank/DDBJ databases">
        <authorList>
            <person name="Magalhaes I.L.F."/>
            <person name="Oliveira U."/>
            <person name="Santos F.R."/>
            <person name="Vidigal T.H.D.A."/>
            <person name="Brescovit A.D."/>
            <person name="Santos A.J."/>
        </authorList>
    </citation>
    <scope>NUCLEOTIDE SEQUENCE</scope>
    <source>
        <tissue evidence="4">Shoot tissue taken approximately 20 cm above the soil surface</tissue>
    </source>
</reference>
<reference evidence="4" key="2">
    <citation type="journal article" date="2015" name="Data Brief">
        <title>Shoot transcriptome of the giant reed, Arundo donax.</title>
        <authorList>
            <person name="Barrero R.A."/>
            <person name="Guerrero F.D."/>
            <person name="Moolhuijzen P."/>
            <person name="Goolsby J.A."/>
            <person name="Tidwell J."/>
            <person name="Bellgard S.E."/>
            <person name="Bellgard M.I."/>
        </authorList>
    </citation>
    <scope>NUCLEOTIDE SEQUENCE</scope>
    <source>
        <tissue evidence="4">Shoot tissue taken approximately 20 cm above the soil surface</tissue>
    </source>
</reference>
<organism evidence="4">
    <name type="scientific">Arundo donax</name>
    <name type="common">Giant reed</name>
    <name type="synonym">Donax arundinaceus</name>
    <dbReference type="NCBI Taxonomy" id="35708"/>
    <lineage>
        <taxon>Eukaryota</taxon>
        <taxon>Viridiplantae</taxon>
        <taxon>Streptophyta</taxon>
        <taxon>Embryophyta</taxon>
        <taxon>Tracheophyta</taxon>
        <taxon>Spermatophyta</taxon>
        <taxon>Magnoliopsida</taxon>
        <taxon>Liliopsida</taxon>
        <taxon>Poales</taxon>
        <taxon>Poaceae</taxon>
        <taxon>PACMAD clade</taxon>
        <taxon>Arundinoideae</taxon>
        <taxon>Arundineae</taxon>
        <taxon>Arundo</taxon>
    </lineage>
</organism>
<keyword evidence="2" id="KW-0805">Transcription regulation</keyword>
<keyword evidence="3" id="KW-0809">Transit peptide</keyword>
<dbReference type="InterPro" id="IPR038538">
    <property type="entry name" value="MTERF_sf"/>
</dbReference>
<evidence type="ECO:0000256" key="2">
    <source>
        <dbReference type="ARBA" id="ARBA00022472"/>
    </source>
</evidence>
<dbReference type="PANTHER" id="PTHR13068">
    <property type="entry name" value="CGI-12 PROTEIN-RELATED"/>
    <property type="match status" value="1"/>
</dbReference>
<dbReference type="GO" id="GO:0003676">
    <property type="term" value="F:nucleic acid binding"/>
    <property type="evidence" value="ECO:0007669"/>
    <property type="project" value="InterPro"/>
</dbReference>
<evidence type="ECO:0000256" key="1">
    <source>
        <dbReference type="ARBA" id="ARBA00007692"/>
    </source>
</evidence>